<dbReference type="EMBL" id="KN275958">
    <property type="protein sequence ID" value="KGM92504.1"/>
    <property type="molecule type" value="Genomic_DNA"/>
</dbReference>
<dbReference type="OrthoDB" id="9983560at2759"/>
<gene>
    <name evidence="2" type="ORF">PADG_11327</name>
</gene>
<dbReference type="AlphaFoldDB" id="A0A0A0HTF7"/>
<protein>
    <submittedName>
        <fullName evidence="2">Uncharacterized protein</fullName>
    </submittedName>
</protein>
<feature type="region of interest" description="Disordered" evidence="1">
    <location>
        <begin position="91"/>
        <end position="110"/>
    </location>
</feature>
<evidence type="ECO:0000313" key="2">
    <source>
        <dbReference type="EMBL" id="KGM92504.1"/>
    </source>
</evidence>
<dbReference type="VEuPathDB" id="FungiDB:PADG_11327"/>
<evidence type="ECO:0000313" key="3">
    <source>
        <dbReference type="Proteomes" id="UP000001628"/>
    </source>
</evidence>
<dbReference type="RefSeq" id="XP_010757884.1">
    <property type="nucleotide sequence ID" value="XM_010759582.1"/>
</dbReference>
<reference evidence="2 3" key="1">
    <citation type="journal article" date="2011" name="PLoS Genet.">
        <title>Comparative genomic analysis of human fungal pathogens causing paracoccidioidomycosis.</title>
        <authorList>
            <person name="Desjardins C.A."/>
            <person name="Champion M.D."/>
            <person name="Holder J.W."/>
            <person name="Muszewska A."/>
            <person name="Goldberg J."/>
            <person name="Bailao A.M."/>
            <person name="Brigido M.M."/>
            <person name="Ferreira M.E."/>
            <person name="Garcia A.M."/>
            <person name="Grynberg M."/>
            <person name="Gujja S."/>
            <person name="Heiman D.I."/>
            <person name="Henn M.R."/>
            <person name="Kodira C.D."/>
            <person name="Leon-Narvaez H."/>
            <person name="Longo L.V."/>
            <person name="Ma L.J."/>
            <person name="Malavazi I."/>
            <person name="Matsuo A.L."/>
            <person name="Morais F.V."/>
            <person name="Pereira M."/>
            <person name="Rodriguez-Brito S."/>
            <person name="Sakthikumar S."/>
            <person name="Salem-Izacc S.M."/>
            <person name="Sykes S.M."/>
            <person name="Teixeira M.M."/>
            <person name="Vallejo M.C."/>
            <person name="Walter M.E."/>
            <person name="Yandava C."/>
            <person name="Young S."/>
            <person name="Zeng Q."/>
            <person name="Zucker J."/>
            <person name="Felipe M.S."/>
            <person name="Goldman G.H."/>
            <person name="Haas B.J."/>
            <person name="McEwen J.G."/>
            <person name="Nino-Vega G."/>
            <person name="Puccia R."/>
            <person name="San-Blas G."/>
            <person name="Soares C.M."/>
            <person name="Birren B.W."/>
            <person name="Cuomo C.A."/>
        </authorList>
    </citation>
    <scope>NUCLEOTIDE SEQUENCE [LARGE SCALE GENOMIC DNA]</scope>
    <source>
        <strain evidence="2 3">Pb18</strain>
    </source>
</reference>
<dbReference type="eggNOG" id="ENOG502R8I5">
    <property type="taxonomic scope" value="Eukaryota"/>
</dbReference>
<organism evidence="2 3">
    <name type="scientific">Paracoccidioides brasiliensis (strain Pb18)</name>
    <dbReference type="NCBI Taxonomy" id="502780"/>
    <lineage>
        <taxon>Eukaryota</taxon>
        <taxon>Fungi</taxon>
        <taxon>Dikarya</taxon>
        <taxon>Ascomycota</taxon>
        <taxon>Pezizomycotina</taxon>
        <taxon>Eurotiomycetes</taxon>
        <taxon>Eurotiomycetidae</taxon>
        <taxon>Onygenales</taxon>
        <taxon>Ajellomycetaceae</taxon>
        <taxon>Paracoccidioides</taxon>
    </lineage>
</organism>
<dbReference type="GeneID" id="22587224"/>
<accession>A0A0A0HTF7</accession>
<dbReference type="KEGG" id="pbn:PADG_11327"/>
<proteinExistence type="predicted"/>
<dbReference type="InParanoid" id="A0A0A0HTF7"/>
<dbReference type="HOGENOM" id="CLU_1343628_0_0_1"/>
<keyword evidence="3" id="KW-1185">Reference proteome</keyword>
<dbReference type="Proteomes" id="UP000001628">
    <property type="component" value="Unassembled WGS sequence"/>
</dbReference>
<sequence>MSNSPRGVACGQGRIPSDVQEAVCFARKHKLRPIAYKALSKKDVVTVAALMFADQNDKAAVQRLQGLLVTAVEKSDKVNNLHLHHRLTKSQWSHKRASQYPKEKPTRPASRLQLGPAISLRVGKLPKSAGKNDSAPNPAWRKTLTHITFSSSWNSSTSFDEQKEIYERITKVQVPLLKALEPGQMGAYMNEADSHEVDFQKSFL</sequence>
<evidence type="ECO:0000256" key="1">
    <source>
        <dbReference type="SAM" id="MobiDB-lite"/>
    </source>
</evidence>
<name>A0A0A0HTF7_PARBD</name>